<protein>
    <submittedName>
        <fullName evidence="13">Ras-related protein Rab-39B</fullName>
    </submittedName>
</protein>
<dbReference type="GO" id="GO:0006914">
    <property type="term" value="P:autophagy"/>
    <property type="evidence" value="ECO:0007669"/>
    <property type="project" value="UniProtKB-KW"/>
</dbReference>
<keyword evidence="3" id="KW-1003">Cell membrane</keyword>
<organism evidence="13 14">
    <name type="scientific">Aphis craccivora</name>
    <name type="common">Cowpea aphid</name>
    <dbReference type="NCBI Taxonomy" id="307492"/>
    <lineage>
        <taxon>Eukaryota</taxon>
        <taxon>Metazoa</taxon>
        <taxon>Ecdysozoa</taxon>
        <taxon>Arthropoda</taxon>
        <taxon>Hexapoda</taxon>
        <taxon>Insecta</taxon>
        <taxon>Pterygota</taxon>
        <taxon>Neoptera</taxon>
        <taxon>Paraneoptera</taxon>
        <taxon>Hemiptera</taxon>
        <taxon>Sternorrhyncha</taxon>
        <taxon>Aphidomorpha</taxon>
        <taxon>Aphidoidea</taxon>
        <taxon>Aphididae</taxon>
        <taxon>Aphidini</taxon>
        <taxon>Aphis</taxon>
        <taxon>Aphis</taxon>
    </lineage>
</organism>
<keyword evidence="6" id="KW-0072">Autophagy</keyword>
<dbReference type="SMART" id="SM00174">
    <property type="entry name" value="RHO"/>
    <property type="match status" value="1"/>
</dbReference>
<proteinExistence type="inferred from homology"/>
<reference evidence="13 14" key="1">
    <citation type="submission" date="2019-08" db="EMBL/GenBank/DDBJ databases">
        <title>Whole genome of Aphis craccivora.</title>
        <authorList>
            <person name="Voronova N.V."/>
            <person name="Shulinski R.S."/>
            <person name="Bandarenka Y.V."/>
            <person name="Zhorov D.G."/>
            <person name="Warner D."/>
        </authorList>
    </citation>
    <scope>NUCLEOTIDE SEQUENCE [LARGE SCALE GENOMIC DNA]</scope>
    <source>
        <strain evidence="13">180601</strain>
        <tissue evidence="13">Whole Body</tissue>
    </source>
</reference>
<dbReference type="OrthoDB" id="9989112at2759"/>
<dbReference type="PRINTS" id="PR00449">
    <property type="entry name" value="RASTRNSFRMNG"/>
</dbReference>
<evidence type="ECO:0000256" key="1">
    <source>
        <dbReference type="ARBA" id="ARBA00004342"/>
    </source>
</evidence>
<evidence type="ECO:0000256" key="9">
    <source>
        <dbReference type="ARBA" id="ARBA00023288"/>
    </source>
</evidence>
<evidence type="ECO:0000256" key="11">
    <source>
        <dbReference type="ARBA" id="ARBA00023329"/>
    </source>
</evidence>
<dbReference type="NCBIfam" id="TIGR00231">
    <property type="entry name" value="small_GTP"/>
    <property type="match status" value="1"/>
</dbReference>
<evidence type="ECO:0000256" key="12">
    <source>
        <dbReference type="ARBA" id="ARBA00025701"/>
    </source>
</evidence>
<dbReference type="SMART" id="SM00173">
    <property type="entry name" value="RAS"/>
    <property type="match status" value="1"/>
</dbReference>
<dbReference type="Gene3D" id="3.40.50.300">
    <property type="entry name" value="P-loop containing nucleotide triphosphate hydrolases"/>
    <property type="match status" value="1"/>
</dbReference>
<dbReference type="SMART" id="SM00177">
    <property type="entry name" value="ARF"/>
    <property type="match status" value="1"/>
</dbReference>
<keyword evidence="8" id="KW-0472">Membrane</keyword>
<comment type="caution">
    <text evidence="13">The sequence shown here is derived from an EMBL/GenBank/DDBJ whole genome shotgun (WGS) entry which is preliminary data.</text>
</comment>
<evidence type="ECO:0000256" key="10">
    <source>
        <dbReference type="ARBA" id="ARBA00023289"/>
    </source>
</evidence>
<dbReference type="GO" id="GO:0030659">
    <property type="term" value="C:cytoplasmic vesicle membrane"/>
    <property type="evidence" value="ECO:0007669"/>
    <property type="project" value="UniProtKB-SubCell"/>
</dbReference>
<dbReference type="GO" id="GO:0005886">
    <property type="term" value="C:plasma membrane"/>
    <property type="evidence" value="ECO:0007669"/>
    <property type="project" value="UniProtKB-SubCell"/>
</dbReference>
<dbReference type="GO" id="GO:0003924">
    <property type="term" value="F:GTPase activity"/>
    <property type="evidence" value="ECO:0007669"/>
    <property type="project" value="InterPro"/>
</dbReference>
<dbReference type="PROSITE" id="PS51419">
    <property type="entry name" value="RAB"/>
    <property type="match status" value="1"/>
</dbReference>
<sequence>MVTYFEPTFIVSFTFYNMADLMFDYQFRLILIGDSTVGKSSLLKFFNDGKFVEVSDPTVGVDFFARTIQIPSGPRIKLQLWDTAGQERFRSITKSYYRNSVGALLIYDITKRASFEHIPVWMNDAKRHIEPHRPVFVLVGCKLDLVNNGASKREVTEEEAKQFGAEHNIFTVETSAKTGSNVELAFSAITQEIYQRIKSGEYQMEEGWDGIKSGYSHHSASIDFNNYIEAEPAKSCC</sequence>
<keyword evidence="4" id="KW-0488">Methylation</keyword>
<accession>A0A6G0ZEW0</accession>
<evidence type="ECO:0000256" key="7">
    <source>
        <dbReference type="ARBA" id="ARBA00023134"/>
    </source>
</evidence>
<dbReference type="Proteomes" id="UP000478052">
    <property type="component" value="Unassembled WGS sequence"/>
</dbReference>
<dbReference type="InterPro" id="IPR001806">
    <property type="entry name" value="Small_GTPase"/>
</dbReference>
<evidence type="ECO:0000256" key="4">
    <source>
        <dbReference type="ARBA" id="ARBA00022481"/>
    </source>
</evidence>
<evidence type="ECO:0000313" key="13">
    <source>
        <dbReference type="EMBL" id="KAF0769265.1"/>
    </source>
</evidence>
<keyword evidence="14" id="KW-1185">Reference proteome</keyword>
<gene>
    <name evidence="13" type="ORF">FWK35_00003360</name>
</gene>
<dbReference type="InterPro" id="IPR005225">
    <property type="entry name" value="Small_GTP-bd"/>
</dbReference>
<dbReference type="GO" id="GO:0005525">
    <property type="term" value="F:GTP binding"/>
    <property type="evidence" value="ECO:0007669"/>
    <property type="project" value="UniProtKB-KW"/>
</dbReference>
<dbReference type="FunFam" id="3.40.50.300:FF:000358">
    <property type="entry name" value="RAB39B, member RAS oncogene family"/>
    <property type="match status" value="1"/>
</dbReference>
<keyword evidence="5" id="KW-0547">Nucleotide-binding</keyword>
<evidence type="ECO:0000313" key="14">
    <source>
        <dbReference type="Proteomes" id="UP000478052"/>
    </source>
</evidence>
<dbReference type="SUPFAM" id="SSF52540">
    <property type="entry name" value="P-loop containing nucleoside triphosphate hydrolases"/>
    <property type="match status" value="1"/>
</dbReference>
<dbReference type="InterPro" id="IPR027417">
    <property type="entry name" value="P-loop_NTPase"/>
</dbReference>
<dbReference type="SMART" id="SM00176">
    <property type="entry name" value="RAN"/>
    <property type="match status" value="1"/>
</dbReference>
<comment type="subcellular location">
    <subcellularLocation>
        <location evidence="1">Cell membrane</location>
        <topology evidence="1">Lipid-anchor</topology>
        <orientation evidence="1">Cytoplasmic side</orientation>
    </subcellularLocation>
    <subcellularLocation>
        <location evidence="12">Cytoplasmic vesicle membrane</location>
        <topology evidence="12">Lipid-anchor</topology>
        <orientation evidence="12">Cytoplasmic side</orientation>
    </subcellularLocation>
</comment>
<dbReference type="PROSITE" id="PS51421">
    <property type="entry name" value="RAS"/>
    <property type="match status" value="1"/>
</dbReference>
<keyword evidence="10" id="KW-0636">Prenylation</keyword>
<evidence type="ECO:0000256" key="5">
    <source>
        <dbReference type="ARBA" id="ARBA00022741"/>
    </source>
</evidence>
<dbReference type="SMART" id="SM00175">
    <property type="entry name" value="RAB"/>
    <property type="match status" value="1"/>
</dbReference>
<dbReference type="EMBL" id="VUJU01000623">
    <property type="protein sequence ID" value="KAF0769265.1"/>
    <property type="molecule type" value="Genomic_DNA"/>
</dbReference>
<name>A0A6G0ZEW0_APHCR</name>
<keyword evidence="7" id="KW-0342">GTP-binding</keyword>
<dbReference type="AlphaFoldDB" id="A0A6G0ZEW0"/>
<dbReference type="InterPro" id="IPR050209">
    <property type="entry name" value="Rab_GTPases_membrane_traffic"/>
</dbReference>
<keyword evidence="9" id="KW-0449">Lipoprotein</keyword>
<dbReference type="Pfam" id="PF00071">
    <property type="entry name" value="Ras"/>
    <property type="match status" value="1"/>
</dbReference>
<comment type="similarity">
    <text evidence="2">Belongs to the small GTPase superfamily. Rab family.</text>
</comment>
<evidence type="ECO:0000256" key="3">
    <source>
        <dbReference type="ARBA" id="ARBA00022475"/>
    </source>
</evidence>
<evidence type="ECO:0000256" key="6">
    <source>
        <dbReference type="ARBA" id="ARBA00023006"/>
    </source>
</evidence>
<evidence type="ECO:0000256" key="8">
    <source>
        <dbReference type="ARBA" id="ARBA00023136"/>
    </source>
</evidence>
<dbReference type="PANTHER" id="PTHR47979">
    <property type="entry name" value="DRAB11-RELATED"/>
    <property type="match status" value="1"/>
</dbReference>
<evidence type="ECO:0000256" key="2">
    <source>
        <dbReference type="ARBA" id="ARBA00006270"/>
    </source>
</evidence>
<keyword evidence="11" id="KW-0968">Cytoplasmic vesicle</keyword>
<dbReference type="PROSITE" id="PS51420">
    <property type="entry name" value="RHO"/>
    <property type="match status" value="1"/>
</dbReference>